<dbReference type="AlphaFoldDB" id="A0A1X7T3V4"/>
<feature type="coiled-coil region" evidence="1">
    <location>
        <begin position="56"/>
        <end position="94"/>
    </location>
</feature>
<accession>A0A1X7T3V4</accession>
<sequence length="99" mass="11504">MTSGLSQADISNIPDNTSEAQQALERALLHSEELYHFLQKHIQESQEISDQLVEFVKELLSANRALVEAFERAKKRQQFEKRQLKQEILTLTNRLHQST</sequence>
<proteinExistence type="predicted"/>
<reference evidence="2" key="1">
    <citation type="submission" date="2017-05" db="UniProtKB">
        <authorList>
            <consortium name="EnsemblMetazoa"/>
        </authorList>
    </citation>
    <scope>IDENTIFICATION</scope>
</reference>
<dbReference type="OrthoDB" id="6256369at2759"/>
<evidence type="ECO:0000256" key="1">
    <source>
        <dbReference type="SAM" id="Coils"/>
    </source>
</evidence>
<dbReference type="EnsemblMetazoa" id="Aqu2.1.09166_001">
    <property type="protein sequence ID" value="Aqu2.1.09166_001"/>
    <property type="gene ID" value="Aqu2.1.09166"/>
</dbReference>
<protein>
    <submittedName>
        <fullName evidence="2">Uncharacterized protein</fullName>
    </submittedName>
</protein>
<dbReference type="InParanoid" id="A0A1X7T3V4"/>
<organism evidence="2">
    <name type="scientific">Amphimedon queenslandica</name>
    <name type="common">Sponge</name>
    <dbReference type="NCBI Taxonomy" id="400682"/>
    <lineage>
        <taxon>Eukaryota</taxon>
        <taxon>Metazoa</taxon>
        <taxon>Porifera</taxon>
        <taxon>Demospongiae</taxon>
        <taxon>Heteroscleromorpha</taxon>
        <taxon>Haplosclerida</taxon>
        <taxon>Niphatidae</taxon>
        <taxon>Amphimedon</taxon>
    </lineage>
</organism>
<evidence type="ECO:0000313" key="2">
    <source>
        <dbReference type="EnsemblMetazoa" id="Aqu2.1.09166_001"/>
    </source>
</evidence>
<name>A0A1X7T3V4_AMPQE</name>
<keyword evidence="1" id="KW-0175">Coiled coil</keyword>